<dbReference type="PANTHER" id="PTHR24201:SF16">
    <property type="entry name" value="ANKYRIN-1-LIKE-RELATED"/>
    <property type="match status" value="1"/>
</dbReference>
<dbReference type="AlphaFoldDB" id="A0A5N5WZL6"/>
<organism evidence="5 6">
    <name type="scientific">Aspergillus leporis</name>
    <dbReference type="NCBI Taxonomy" id="41062"/>
    <lineage>
        <taxon>Eukaryota</taxon>
        <taxon>Fungi</taxon>
        <taxon>Dikarya</taxon>
        <taxon>Ascomycota</taxon>
        <taxon>Pezizomycotina</taxon>
        <taxon>Eurotiomycetes</taxon>
        <taxon>Eurotiomycetidae</taxon>
        <taxon>Eurotiales</taxon>
        <taxon>Aspergillaceae</taxon>
        <taxon>Aspergillus</taxon>
        <taxon>Aspergillus subgen. Circumdati</taxon>
    </lineage>
</organism>
<sequence length="143" mass="16086">MLQALQWVAIQGYIGIVYWLLWAGANANERRAYFRGGAALESAAEHGRVDMLQLLLEAGVLIQDPGRRKNIRPVSLAERNGHLAASRLLKSHDGWTKEGAILARREFTTLGGVRTLKMTLLVEPIRWAWKALGAPRRRHFHSP</sequence>
<dbReference type="GO" id="GO:0005634">
    <property type="term" value="C:nucleus"/>
    <property type="evidence" value="ECO:0007669"/>
    <property type="project" value="TreeGrafter"/>
</dbReference>
<name>A0A5N5WZL6_9EURO</name>
<dbReference type="PANTHER" id="PTHR24201">
    <property type="entry name" value="ANK_REP_REGION DOMAIN-CONTAINING PROTEIN"/>
    <property type="match status" value="1"/>
</dbReference>
<protein>
    <recommendedName>
        <fullName evidence="7">Ankyrin repeat-containing domain protein</fullName>
    </recommendedName>
</protein>
<dbReference type="Proteomes" id="UP000326565">
    <property type="component" value="Unassembled WGS sequence"/>
</dbReference>
<proteinExistence type="predicted"/>
<keyword evidence="2 3" id="KW-0040">ANK repeat</keyword>
<gene>
    <name evidence="5" type="ORF">BDV29DRAFT_158284</name>
</gene>
<dbReference type="SUPFAM" id="SSF48403">
    <property type="entry name" value="Ankyrin repeat"/>
    <property type="match status" value="1"/>
</dbReference>
<feature type="repeat" description="ANK" evidence="3">
    <location>
        <begin position="35"/>
        <end position="67"/>
    </location>
</feature>
<dbReference type="InterPro" id="IPR036770">
    <property type="entry name" value="Ankyrin_rpt-contain_sf"/>
</dbReference>
<evidence type="ECO:0000256" key="2">
    <source>
        <dbReference type="ARBA" id="ARBA00023043"/>
    </source>
</evidence>
<dbReference type="PROSITE" id="PS50088">
    <property type="entry name" value="ANK_REPEAT"/>
    <property type="match status" value="1"/>
</dbReference>
<evidence type="ECO:0000256" key="1">
    <source>
        <dbReference type="ARBA" id="ARBA00022737"/>
    </source>
</evidence>
<keyword evidence="4" id="KW-0472">Membrane</keyword>
<dbReference type="EMBL" id="ML732241">
    <property type="protein sequence ID" value="KAB8072684.1"/>
    <property type="molecule type" value="Genomic_DNA"/>
</dbReference>
<evidence type="ECO:0000313" key="5">
    <source>
        <dbReference type="EMBL" id="KAB8072684.1"/>
    </source>
</evidence>
<keyword evidence="1" id="KW-0677">Repeat</keyword>
<reference evidence="5 6" key="1">
    <citation type="submission" date="2019-04" db="EMBL/GenBank/DDBJ databases">
        <title>Friends and foes A comparative genomics study of 23 Aspergillus species from section Flavi.</title>
        <authorList>
            <consortium name="DOE Joint Genome Institute"/>
            <person name="Kjaerbolling I."/>
            <person name="Vesth T."/>
            <person name="Frisvad J.C."/>
            <person name="Nybo J.L."/>
            <person name="Theobald S."/>
            <person name="Kildgaard S."/>
            <person name="Isbrandt T."/>
            <person name="Kuo A."/>
            <person name="Sato A."/>
            <person name="Lyhne E.K."/>
            <person name="Kogle M.E."/>
            <person name="Wiebenga A."/>
            <person name="Kun R.S."/>
            <person name="Lubbers R.J."/>
            <person name="Makela M.R."/>
            <person name="Barry K."/>
            <person name="Chovatia M."/>
            <person name="Clum A."/>
            <person name="Daum C."/>
            <person name="Haridas S."/>
            <person name="He G."/>
            <person name="LaButti K."/>
            <person name="Lipzen A."/>
            <person name="Mondo S."/>
            <person name="Riley R."/>
            <person name="Salamov A."/>
            <person name="Simmons B.A."/>
            <person name="Magnuson J.K."/>
            <person name="Henrissat B."/>
            <person name="Mortensen U.H."/>
            <person name="Larsen T.O."/>
            <person name="Devries R.P."/>
            <person name="Grigoriev I.V."/>
            <person name="Machida M."/>
            <person name="Baker S.E."/>
            <person name="Andersen M.R."/>
        </authorList>
    </citation>
    <scope>NUCLEOTIDE SEQUENCE [LARGE SCALE GENOMIC DNA]</scope>
    <source>
        <strain evidence="5 6">CBS 151.66</strain>
    </source>
</reference>
<dbReference type="Pfam" id="PF12796">
    <property type="entry name" value="Ank_2"/>
    <property type="match status" value="1"/>
</dbReference>
<keyword evidence="4" id="KW-0812">Transmembrane</keyword>
<dbReference type="InterPro" id="IPR050776">
    <property type="entry name" value="Ank_Repeat/CDKN_Inhibitor"/>
</dbReference>
<dbReference type="InterPro" id="IPR002110">
    <property type="entry name" value="Ankyrin_rpt"/>
</dbReference>
<accession>A0A5N5WZL6</accession>
<evidence type="ECO:0000313" key="6">
    <source>
        <dbReference type="Proteomes" id="UP000326565"/>
    </source>
</evidence>
<dbReference type="Gene3D" id="1.25.40.20">
    <property type="entry name" value="Ankyrin repeat-containing domain"/>
    <property type="match status" value="1"/>
</dbReference>
<keyword evidence="4" id="KW-1133">Transmembrane helix</keyword>
<evidence type="ECO:0000256" key="3">
    <source>
        <dbReference type="PROSITE-ProRule" id="PRU00023"/>
    </source>
</evidence>
<evidence type="ECO:0000256" key="4">
    <source>
        <dbReference type="SAM" id="Phobius"/>
    </source>
</evidence>
<dbReference type="PROSITE" id="PS50297">
    <property type="entry name" value="ANK_REP_REGION"/>
    <property type="match status" value="1"/>
</dbReference>
<keyword evidence="6" id="KW-1185">Reference proteome</keyword>
<dbReference type="OrthoDB" id="194358at2759"/>
<evidence type="ECO:0008006" key="7">
    <source>
        <dbReference type="Google" id="ProtNLM"/>
    </source>
</evidence>
<feature type="transmembrane region" description="Helical" evidence="4">
    <location>
        <begin position="6"/>
        <end position="25"/>
    </location>
</feature>